<dbReference type="Proteomes" id="UP000266089">
    <property type="component" value="Unassembled WGS sequence"/>
</dbReference>
<name>A0A399E1D2_9DEIN</name>
<organism evidence="1 2">
    <name type="scientific">Meiothermus taiwanensis</name>
    <dbReference type="NCBI Taxonomy" id="172827"/>
    <lineage>
        <taxon>Bacteria</taxon>
        <taxon>Thermotogati</taxon>
        <taxon>Deinococcota</taxon>
        <taxon>Deinococci</taxon>
        <taxon>Thermales</taxon>
        <taxon>Thermaceae</taxon>
        <taxon>Meiothermus</taxon>
    </lineage>
</organism>
<keyword evidence="1" id="KW-0489">Methyltransferase</keyword>
<dbReference type="PANTHER" id="PTHR38451">
    <property type="entry name" value="TRNA (ADENINE(22)-N(1))-METHYLTRANSFERASE"/>
    <property type="match status" value="1"/>
</dbReference>
<accession>A0A399E1D2</accession>
<dbReference type="AlphaFoldDB" id="A0A399E1D2"/>
<dbReference type="Gene3D" id="3.40.50.150">
    <property type="entry name" value="Vaccinia Virus protein VP39"/>
    <property type="match status" value="1"/>
</dbReference>
<keyword evidence="1" id="KW-0808">Transferase</keyword>
<dbReference type="EC" id="2.1.1.217" evidence="1"/>
<dbReference type="PANTHER" id="PTHR38451:SF1">
    <property type="entry name" value="TRNA (ADENINE(22)-N(1))-METHYLTRANSFERASE"/>
    <property type="match status" value="1"/>
</dbReference>
<dbReference type="RefSeq" id="WP_119361618.1">
    <property type="nucleotide sequence ID" value="NZ_JBHSXZ010000005.1"/>
</dbReference>
<protein>
    <submittedName>
        <fullName evidence="1">tRNA (Adenine(22)-N(1))-methyltransferase</fullName>
        <ecNumber evidence="1">2.1.1.217</ecNumber>
    </submittedName>
</protein>
<dbReference type="Pfam" id="PF04816">
    <property type="entry name" value="TrmK"/>
    <property type="match status" value="1"/>
</dbReference>
<reference evidence="1 2" key="1">
    <citation type="submission" date="2018-08" db="EMBL/GenBank/DDBJ databases">
        <title>Meiothermus cateniformans JCM 15151 genome sequencing project.</title>
        <authorList>
            <person name="Da Costa M.S."/>
            <person name="Albuquerque L."/>
            <person name="Raposo P."/>
            <person name="Froufe H.J.C."/>
            <person name="Barroso C.S."/>
            <person name="Egas C."/>
        </authorList>
    </citation>
    <scope>NUCLEOTIDE SEQUENCE [LARGE SCALE GENOMIC DNA]</scope>
    <source>
        <strain evidence="1 2">JCM 15151</strain>
    </source>
</reference>
<dbReference type="OrthoDB" id="5881184at2"/>
<dbReference type="GO" id="GO:0032259">
    <property type="term" value="P:methylation"/>
    <property type="evidence" value="ECO:0007669"/>
    <property type="project" value="UniProtKB-KW"/>
</dbReference>
<evidence type="ECO:0000313" key="2">
    <source>
        <dbReference type="Proteomes" id="UP000266089"/>
    </source>
</evidence>
<evidence type="ECO:0000313" key="1">
    <source>
        <dbReference type="EMBL" id="RIH77548.1"/>
    </source>
</evidence>
<comment type="caution">
    <text evidence="1">The sequence shown here is derived from an EMBL/GenBank/DDBJ whole genome shotgun (WGS) entry which is preliminary data.</text>
</comment>
<gene>
    <name evidence="1" type="primary">trmK</name>
    <name evidence="1" type="ORF">Mcate_01282</name>
</gene>
<dbReference type="PIRSF" id="PIRSF018637">
    <property type="entry name" value="TrmK"/>
    <property type="match status" value="1"/>
</dbReference>
<dbReference type="InterPro" id="IPR006901">
    <property type="entry name" value="TrmK"/>
</dbReference>
<dbReference type="InterPro" id="IPR029063">
    <property type="entry name" value="SAM-dependent_MTases_sf"/>
</dbReference>
<dbReference type="EMBL" id="QWKX01000025">
    <property type="protein sequence ID" value="RIH77548.1"/>
    <property type="molecule type" value="Genomic_DNA"/>
</dbReference>
<dbReference type="GO" id="GO:0160105">
    <property type="term" value="F:tRNA (adenine(22)-N1)-methyltransferase activity"/>
    <property type="evidence" value="ECO:0007669"/>
    <property type="project" value="UniProtKB-EC"/>
</dbReference>
<proteinExistence type="predicted"/>
<sequence length="221" mass="24541">MPGSTAKLEPRLQAVAQEISAPTHADIGSDHALLPRYLLLSGRVQRVIVVEKHRGPWENSRRALEGLCAEVRLGDGLGPLAPGEADSLSLCGMGARLMVKILSAHPNRLPPRLVLQPNDSALPLRRWALEAGYALVNEQMVQGFWRYSILTLARGPCTAYQGLPLEAALRYGPLLLKARHPLLWAELQEKQQHLASLPPVKQVQQERVYLEQALALWEQRL</sequence>